<name>J9DRZ6_EDHAE</name>
<feature type="transmembrane region" description="Helical" evidence="1">
    <location>
        <begin position="20"/>
        <end position="41"/>
    </location>
</feature>
<organism evidence="2 3">
    <name type="scientific">Edhazardia aedis (strain USNM 41457)</name>
    <name type="common">Microsporidian parasite</name>
    <dbReference type="NCBI Taxonomy" id="1003232"/>
    <lineage>
        <taxon>Eukaryota</taxon>
        <taxon>Fungi</taxon>
        <taxon>Fungi incertae sedis</taxon>
        <taxon>Microsporidia</taxon>
        <taxon>Edhazardia</taxon>
    </lineage>
</organism>
<dbReference type="EMBL" id="AFBI03000024">
    <property type="protein sequence ID" value="EJW04062.1"/>
    <property type="molecule type" value="Genomic_DNA"/>
</dbReference>
<evidence type="ECO:0000313" key="3">
    <source>
        <dbReference type="Proteomes" id="UP000003163"/>
    </source>
</evidence>
<comment type="caution">
    <text evidence="2">The sequence shown here is derived from an EMBL/GenBank/DDBJ whole genome shotgun (WGS) entry which is preliminary data.</text>
</comment>
<dbReference type="VEuPathDB" id="MicrosporidiaDB:EDEG_01638"/>
<protein>
    <submittedName>
        <fullName evidence="2">Uncharacterized protein</fullName>
    </submittedName>
</protein>
<accession>J9DRZ6</accession>
<reference evidence="2 3" key="1">
    <citation type="submission" date="2011-08" db="EMBL/GenBank/DDBJ databases">
        <authorList>
            <person name="Liu Z.J."/>
            <person name="Shi F.L."/>
            <person name="Lu J.Q."/>
            <person name="Li M."/>
            <person name="Wang Z.L."/>
        </authorList>
    </citation>
    <scope>NUCLEOTIDE SEQUENCE [LARGE SCALE GENOMIC DNA]</scope>
    <source>
        <strain evidence="2 3">USNM 41457</strain>
    </source>
</reference>
<evidence type="ECO:0000256" key="1">
    <source>
        <dbReference type="SAM" id="Phobius"/>
    </source>
</evidence>
<keyword evidence="1" id="KW-1133">Transmembrane helix</keyword>
<dbReference type="Proteomes" id="UP000003163">
    <property type="component" value="Unassembled WGS sequence"/>
</dbReference>
<sequence>MNKEFQNDQKSNSEPQKKRVILTFTIVFLFLIVCMAICVVVPREKNKAEQRFFEEVKKCFENDKFLKDVHPLHELYSYIKKNDNEGNKLYFKLYFDINETSLNKSLNVSLEGIDNEDKCNLIKNLEDFLWWGKSFFKKDIMELIKNLDFKSRQIDSNSFTHIDLTKCGLNFNKSFLERIGLINPIYQEVEKFVKIVKKIFV</sequence>
<evidence type="ECO:0000313" key="2">
    <source>
        <dbReference type="EMBL" id="EJW04062.1"/>
    </source>
</evidence>
<keyword evidence="1" id="KW-0472">Membrane</keyword>
<reference evidence="3" key="2">
    <citation type="submission" date="2015-07" db="EMBL/GenBank/DDBJ databases">
        <title>Contrasting host-pathogen interactions and genome evolution in two generalist and specialist microsporidian pathogens of mosquitoes.</title>
        <authorList>
            <consortium name="The Broad Institute Genomics Platform"/>
            <consortium name="The Broad Institute Genome Sequencing Center for Infectious Disease"/>
            <person name="Cuomo C.A."/>
            <person name="Sanscrainte N.D."/>
            <person name="Goldberg J.M."/>
            <person name="Heiman D."/>
            <person name="Young S."/>
            <person name="Zeng Q."/>
            <person name="Becnel J.J."/>
            <person name="Birren B.W."/>
        </authorList>
    </citation>
    <scope>NUCLEOTIDE SEQUENCE [LARGE SCALE GENOMIC DNA]</scope>
    <source>
        <strain evidence="3">USNM 41457</strain>
    </source>
</reference>
<dbReference type="InParanoid" id="J9DRZ6"/>
<proteinExistence type="predicted"/>
<keyword evidence="1" id="KW-0812">Transmembrane</keyword>
<feature type="non-terminal residue" evidence="2">
    <location>
        <position position="1"/>
    </location>
</feature>
<keyword evidence="3" id="KW-1185">Reference proteome</keyword>
<gene>
    <name evidence="2" type="ORF">EDEG_01638</name>
</gene>
<dbReference type="HOGENOM" id="CLU_1360377_0_0_1"/>
<dbReference type="AlphaFoldDB" id="J9DRZ6"/>